<evidence type="ECO:0000256" key="2">
    <source>
        <dbReference type="ARBA" id="ARBA00022737"/>
    </source>
</evidence>
<dbReference type="SMART" id="SM00717">
    <property type="entry name" value="SANT"/>
    <property type="match status" value="3"/>
</dbReference>
<reference evidence="15" key="2">
    <citation type="submission" date="2025-08" db="UniProtKB">
        <authorList>
            <consortium name="Ensembl"/>
        </authorList>
    </citation>
    <scope>IDENTIFICATION</scope>
</reference>
<dbReference type="Proteomes" id="UP000008225">
    <property type="component" value="Chromosome 8"/>
</dbReference>
<proteinExistence type="inferred from homology"/>
<feature type="domain" description="Myb-like" evidence="13">
    <location>
        <begin position="227"/>
        <end position="288"/>
    </location>
</feature>
<evidence type="ECO:0000256" key="8">
    <source>
        <dbReference type="ARBA" id="ARBA00023306"/>
    </source>
</evidence>
<reference evidence="15 16" key="1">
    <citation type="submission" date="2009-03" db="EMBL/GenBank/DDBJ databases">
        <authorList>
            <person name="Warren W."/>
            <person name="Ye L."/>
            <person name="Minx P."/>
            <person name="Worley K."/>
            <person name="Gibbs R."/>
            <person name="Wilson R.K."/>
        </authorList>
    </citation>
    <scope>NUCLEOTIDE SEQUENCE [LARGE SCALE GENOMIC DNA]</scope>
</reference>
<sequence>MSTVEEDSDTVTVETVNSVTLTQDTEGNLILHCPQNVSENDQSFEVTMTATTEVADDEVTEGTVTQIQILQNEQLDEISPLGNEEVSAVSQAWFTTKEDKDSLTNKGHKWKQGMWSKEEIDILMNNIERYLKARGIKDATEIIFEMSKDERKDFYRTIAWGLNRPLFAVYRRVLRMYDDRNHVGKYTPEEIEKLKELRIKHGNDWATIGAALGRSASSVKDRCRLMKDTCNTGKWTEEEEKRLAEVVHELTSTEPGDIVTQGVSWAAVAERVGTRSEKQCRSKWLNYLNWKQSGGTEWTKEDEINLILRIAELDVADENDINWDLLAEGWSSVRSPQWLRSKWWTIKRQIANHKDVSFPVLIKGLKQLHENQKNNPMLLENKSGSGAPNSNTNSSVQHVQIRVARLEDNTAISASPMAALQIPVQITHVSSTDSPAATVDSETITLNSGTLQTFEILPSFHLQPTGTPGTYLLQTSSSQGLPLTLTASPTVTLTTAAPASPEQIIVHALSPEHLLNTSDNVTVQCHTPRVIIQTVATEDITSSISQAELTVDSDTQSSDFPEPPDALEADTFPDEIHHPKMTVEPSFNDAHVSKFSDQNSTELMNSVMVRTEEEISDTDLKQEEESPSDLASTYVTEGLESPTIEEQVDQTIDDETILIVPSPHGFIQASDVIDTESVLPLTTLTDPILQHHQEESNIIGSSLGSPVSEDSKDVEDLVNCH</sequence>
<feature type="region of interest" description="Disordered" evidence="12">
    <location>
        <begin position="699"/>
        <end position="721"/>
    </location>
</feature>
<comment type="subcellular location">
    <subcellularLocation>
        <location evidence="1">Nucleus</location>
    </subcellularLocation>
</comment>
<dbReference type="PROSITE" id="PS50090">
    <property type="entry name" value="MYB_LIKE"/>
    <property type="match status" value="1"/>
</dbReference>
<keyword evidence="5" id="KW-0010">Activator</keyword>
<dbReference type="Pfam" id="PF00249">
    <property type="entry name" value="Myb_DNA-binding"/>
    <property type="match status" value="2"/>
</dbReference>
<comment type="subunit">
    <text evidence="10">Interacts with the D-type cyclins CCND1, CCND2 and CCND3. Interaction with D-type cyclins may modulate transcriptional activation by this protein.</text>
</comment>
<dbReference type="GeneID" id="100400187"/>
<evidence type="ECO:0000256" key="11">
    <source>
        <dbReference type="ARBA" id="ARBA00070367"/>
    </source>
</evidence>
<dbReference type="RefSeq" id="XP_035109827.1">
    <property type="nucleotide sequence ID" value="XM_035253936.2"/>
</dbReference>
<dbReference type="GO" id="GO:0000978">
    <property type="term" value="F:RNA polymerase II cis-regulatory region sequence-specific DNA binding"/>
    <property type="evidence" value="ECO:0007669"/>
    <property type="project" value="TreeGrafter"/>
</dbReference>
<keyword evidence="4" id="KW-0238">DNA-binding</keyword>
<dbReference type="Pfam" id="PF20588">
    <property type="entry name" value="DMTF1_N"/>
    <property type="match status" value="1"/>
</dbReference>
<dbReference type="InterPro" id="IPR017930">
    <property type="entry name" value="Myb_dom"/>
</dbReference>
<dbReference type="AlphaFoldDB" id="A0A8I3X1H3"/>
<evidence type="ECO:0000313" key="16">
    <source>
        <dbReference type="Proteomes" id="UP000008225"/>
    </source>
</evidence>
<dbReference type="Gene3D" id="1.10.10.60">
    <property type="entry name" value="Homeodomain-like"/>
    <property type="match status" value="2"/>
</dbReference>
<evidence type="ECO:0000256" key="4">
    <source>
        <dbReference type="ARBA" id="ARBA00023125"/>
    </source>
</evidence>
<accession>A0A8I3X1H3</accession>
<evidence type="ECO:0000259" key="14">
    <source>
        <dbReference type="PROSITE" id="PS51294"/>
    </source>
</evidence>
<evidence type="ECO:0000256" key="5">
    <source>
        <dbReference type="ARBA" id="ARBA00023159"/>
    </source>
</evidence>
<evidence type="ECO:0000256" key="12">
    <source>
        <dbReference type="SAM" id="MobiDB-lite"/>
    </source>
</evidence>
<dbReference type="Ensembl" id="ENSCJAT00000147549.1">
    <property type="protein sequence ID" value="ENSCJAP00000085517.1"/>
    <property type="gene ID" value="ENSCJAG00000014730.5"/>
</dbReference>
<feature type="domain" description="HTH myb-type" evidence="14">
    <location>
        <begin position="227"/>
        <end position="292"/>
    </location>
</feature>
<evidence type="ECO:0000256" key="10">
    <source>
        <dbReference type="ARBA" id="ARBA00063183"/>
    </source>
</evidence>
<evidence type="ECO:0000256" key="9">
    <source>
        <dbReference type="ARBA" id="ARBA00061386"/>
    </source>
</evidence>
<evidence type="ECO:0000313" key="15">
    <source>
        <dbReference type="Ensembl" id="ENSCJAP00000085517.1"/>
    </source>
</evidence>
<feature type="region of interest" description="Disordered" evidence="12">
    <location>
        <begin position="548"/>
        <end position="572"/>
    </location>
</feature>
<protein>
    <recommendedName>
        <fullName evidence="11">Cyclin-D-binding Myb-like transcription factor 1</fullName>
    </recommendedName>
</protein>
<keyword evidence="2" id="KW-0677">Repeat</keyword>
<dbReference type="InterPro" id="IPR051651">
    <property type="entry name" value="DMTF1_DNA-bind_reg"/>
</dbReference>
<dbReference type="FunFam" id="1.10.10.60:FF:000139">
    <property type="entry name" value="cyclin-D-binding Myb-like transcription factor 1 isoform X2"/>
    <property type="match status" value="1"/>
</dbReference>
<dbReference type="InterPro" id="IPR009057">
    <property type="entry name" value="Homeodomain-like_sf"/>
</dbReference>
<dbReference type="GO" id="GO:0005634">
    <property type="term" value="C:nucleus"/>
    <property type="evidence" value="ECO:0007669"/>
    <property type="project" value="UniProtKB-SubCell"/>
</dbReference>
<comment type="similarity">
    <text evidence="9">Belongs to the DMTF1 family.</text>
</comment>
<evidence type="ECO:0000259" key="13">
    <source>
        <dbReference type="PROSITE" id="PS50090"/>
    </source>
</evidence>
<keyword evidence="16" id="KW-1185">Reference proteome</keyword>
<dbReference type="InterPro" id="IPR046775">
    <property type="entry name" value="DMTF1_N"/>
</dbReference>
<dbReference type="PANTHER" id="PTHR46380">
    <property type="entry name" value="CYCLIN-D-BINDING MYB-LIKE TRANSCRIPTION FACTOR 1"/>
    <property type="match status" value="1"/>
</dbReference>
<evidence type="ECO:0000256" key="3">
    <source>
        <dbReference type="ARBA" id="ARBA00023015"/>
    </source>
</evidence>
<evidence type="ECO:0000256" key="7">
    <source>
        <dbReference type="ARBA" id="ARBA00023242"/>
    </source>
</evidence>
<dbReference type="GO" id="GO:0000981">
    <property type="term" value="F:DNA-binding transcription factor activity, RNA polymerase II-specific"/>
    <property type="evidence" value="ECO:0007669"/>
    <property type="project" value="TreeGrafter"/>
</dbReference>
<dbReference type="CTD" id="9988"/>
<dbReference type="FunFam" id="1.10.10.60:FF:000114">
    <property type="entry name" value="cyclin-D-binding Myb-like transcription factor 1 isoform X1"/>
    <property type="match status" value="1"/>
</dbReference>
<gene>
    <name evidence="15" type="primary">DMTF1</name>
</gene>
<dbReference type="PROSITE" id="PS51294">
    <property type="entry name" value="HTH_MYB"/>
    <property type="match status" value="1"/>
</dbReference>
<reference evidence="15" key="3">
    <citation type="submission" date="2025-09" db="UniProtKB">
        <authorList>
            <consortium name="Ensembl"/>
        </authorList>
    </citation>
    <scope>IDENTIFICATION</scope>
</reference>
<dbReference type="GeneTree" id="ENSGT00940000156016"/>
<dbReference type="SUPFAM" id="SSF46689">
    <property type="entry name" value="Homeodomain-like"/>
    <property type="match status" value="2"/>
</dbReference>
<dbReference type="PANTHER" id="PTHR46380:SF2">
    <property type="entry name" value="CYCLIN-D-BINDING MYB-LIKE TRANSCRIPTION FACTOR 1"/>
    <property type="match status" value="1"/>
</dbReference>
<evidence type="ECO:0000256" key="1">
    <source>
        <dbReference type="ARBA" id="ARBA00004123"/>
    </source>
</evidence>
<name>A0A8I3X1H3_CALJA</name>
<evidence type="ECO:0000256" key="6">
    <source>
        <dbReference type="ARBA" id="ARBA00023163"/>
    </source>
</evidence>
<keyword evidence="7" id="KW-0539">Nucleus</keyword>
<keyword evidence="3" id="KW-0805">Transcription regulation</keyword>
<dbReference type="InterPro" id="IPR001005">
    <property type="entry name" value="SANT/Myb"/>
</dbReference>
<organism evidence="15 16">
    <name type="scientific">Callithrix jacchus</name>
    <name type="common">White-tufted-ear marmoset</name>
    <name type="synonym">Simia Jacchus</name>
    <dbReference type="NCBI Taxonomy" id="9483"/>
    <lineage>
        <taxon>Eukaryota</taxon>
        <taxon>Metazoa</taxon>
        <taxon>Chordata</taxon>
        <taxon>Craniata</taxon>
        <taxon>Vertebrata</taxon>
        <taxon>Euteleostomi</taxon>
        <taxon>Mammalia</taxon>
        <taxon>Eutheria</taxon>
        <taxon>Euarchontoglires</taxon>
        <taxon>Primates</taxon>
        <taxon>Haplorrhini</taxon>
        <taxon>Platyrrhini</taxon>
        <taxon>Cebidae</taxon>
        <taxon>Callitrichinae</taxon>
        <taxon>Callithrix</taxon>
        <taxon>Callithrix</taxon>
    </lineage>
</organism>
<keyword evidence="6" id="KW-0804">Transcription</keyword>
<dbReference type="CDD" id="cd00167">
    <property type="entry name" value="SANT"/>
    <property type="match status" value="3"/>
</dbReference>
<feature type="compositionally biased region" description="Polar residues" evidence="12">
    <location>
        <begin position="548"/>
        <end position="559"/>
    </location>
</feature>
<keyword evidence="8" id="KW-0131">Cell cycle</keyword>